<dbReference type="EC" id="2.4.1.82" evidence="2"/>
<dbReference type="InterPro" id="IPR008811">
    <property type="entry name" value="Glycosyl_hydrolases_36"/>
</dbReference>
<accession>A0AAE1YBH8</accession>
<comment type="similarity">
    <text evidence="1">Belongs to the glycosyl hydrolases 36 family.</text>
</comment>
<comment type="catalytic activity">
    <reaction evidence="4">
        <text>alpha-D-galactosyl-(1-&gt;3)-1D-myo-inositol + sucrose = raffinose + myo-inositol</text>
        <dbReference type="Rhea" id="RHEA:20161"/>
        <dbReference type="ChEBI" id="CHEBI:16634"/>
        <dbReference type="ChEBI" id="CHEBI:17268"/>
        <dbReference type="ChEBI" id="CHEBI:17505"/>
        <dbReference type="ChEBI" id="CHEBI:17992"/>
        <dbReference type="EC" id="2.4.1.82"/>
    </reaction>
</comment>
<comment type="caution">
    <text evidence="5">The sequence shown here is derived from an EMBL/GenBank/DDBJ whole genome shotgun (WGS) entry which is preliminary data.</text>
</comment>
<evidence type="ECO:0000256" key="3">
    <source>
        <dbReference type="ARBA" id="ARBA00023277"/>
    </source>
</evidence>
<reference evidence="5" key="2">
    <citation type="journal article" date="2024" name="Plant">
        <title>Genomic evolution and insights into agronomic trait innovations of Sesamum species.</title>
        <authorList>
            <person name="Miao H."/>
            <person name="Wang L."/>
            <person name="Qu L."/>
            <person name="Liu H."/>
            <person name="Sun Y."/>
            <person name="Le M."/>
            <person name="Wang Q."/>
            <person name="Wei S."/>
            <person name="Zheng Y."/>
            <person name="Lin W."/>
            <person name="Duan Y."/>
            <person name="Cao H."/>
            <person name="Xiong S."/>
            <person name="Wang X."/>
            <person name="Wei L."/>
            <person name="Li C."/>
            <person name="Ma Q."/>
            <person name="Ju M."/>
            <person name="Zhao R."/>
            <person name="Li G."/>
            <person name="Mu C."/>
            <person name="Tian Q."/>
            <person name="Mei H."/>
            <person name="Zhang T."/>
            <person name="Gao T."/>
            <person name="Zhang H."/>
        </authorList>
    </citation>
    <scope>NUCLEOTIDE SEQUENCE</scope>
    <source>
        <strain evidence="5">3651</strain>
    </source>
</reference>
<proteinExistence type="inferred from homology"/>
<dbReference type="AlphaFoldDB" id="A0AAE1YBH8"/>
<dbReference type="PANTHER" id="PTHR31268">
    <property type="match status" value="1"/>
</dbReference>
<gene>
    <name evidence="5" type="ORF">Salat_1472400</name>
</gene>
<evidence type="ECO:0000256" key="2">
    <source>
        <dbReference type="ARBA" id="ARBA00012708"/>
    </source>
</evidence>
<dbReference type="Proteomes" id="UP001293254">
    <property type="component" value="Unassembled WGS sequence"/>
</dbReference>
<dbReference type="PANTHER" id="PTHR31268:SF10">
    <property type="entry name" value="GALACTINOL--SUCROSE GALACTOSYLTRANSFERASE"/>
    <property type="match status" value="1"/>
</dbReference>
<keyword evidence="5" id="KW-0808">Transferase</keyword>
<keyword evidence="6" id="KW-1185">Reference proteome</keyword>
<dbReference type="InterPro" id="IPR017853">
    <property type="entry name" value="GH"/>
</dbReference>
<reference evidence="5" key="1">
    <citation type="submission" date="2020-06" db="EMBL/GenBank/DDBJ databases">
        <authorList>
            <person name="Li T."/>
            <person name="Hu X."/>
            <person name="Zhang T."/>
            <person name="Song X."/>
            <person name="Zhang H."/>
            <person name="Dai N."/>
            <person name="Sheng W."/>
            <person name="Hou X."/>
            <person name="Wei L."/>
        </authorList>
    </citation>
    <scope>NUCLEOTIDE SEQUENCE</scope>
    <source>
        <strain evidence="5">3651</strain>
        <tissue evidence="5">Leaf</tissue>
    </source>
</reference>
<sequence length="763" mass="83874">MTISATPTVLDGCLIVRGKVVLTKVPETVVAHPASSGSAFLGASSTSMSSRHVFTLGVLEGFRLMSIFRFKIWWMIPSFGNSGSDVPVETQVLLLEGVEKTALHDDDDAETPSSESTLYILFLPALEGQFRTSLQGTSENELQLCVESGDPNIQTCQVKEALFVNSGYNPFELMKDSIRILAKHKGTFSHVEDKKIPPHLDWFGWCTWDAFYTRVDPRGIREGLQSLSQGGCPAKFLIIDDGWQETVNDFLKEGETPTDGIEFATRLADIKENKKFTQTDPGCTATNLSEFIQTIRDAYGLKFSVRIFVYMWHALVGYWGGLHPNHEPLKKYKPKIEYPVLSPGSQSHMRCGALLSLVRNGVGLIDPDCVYDFYNDLHSYLASCGVDGVKVDIQNIVESLGSGYGGRVTLTKKYHEALEESALKNFKENNLICSMSQNTDFFYSSKKSPVARVSEDYMPHVPAIQTSHVAAVAFNSFFQGEIAVVDWDMFQSDHVTADFHAAARAIGGCAVYVSDKPGEHNFEILKKLVLPDGSILRARYAGRPTRDCLFNDPVTDGKSLLKIWNMNKLSGVLGVFNCQGAGSWNTKIDIGDFKRDTRQDLPLSALPPVSGHISPLDIELLGDVASETWTGDCAVYAFNSGALHTLPKKGSLRVSLDVLKYEIFTVCPIGNYGENLRFSPIGLLDMYNSGGAVESLKHTNDSSGCSVTIQAHGCGRFGAYSSTKPRACLVDMTEAAFMYSPDDGLLTVKLPGECSLKEIQVVY</sequence>
<dbReference type="Gene3D" id="3.20.20.70">
    <property type="entry name" value="Aldolase class I"/>
    <property type="match status" value="1"/>
</dbReference>
<evidence type="ECO:0000256" key="1">
    <source>
        <dbReference type="ARBA" id="ARBA00007240"/>
    </source>
</evidence>
<protein>
    <recommendedName>
        <fullName evidence="2">galactinol--sucrose galactosyltransferase</fullName>
        <ecNumber evidence="2">2.4.1.82</ecNumber>
    </recommendedName>
</protein>
<evidence type="ECO:0000313" key="5">
    <source>
        <dbReference type="EMBL" id="KAK4427035.1"/>
    </source>
</evidence>
<organism evidence="5 6">
    <name type="scientific">Sesamum alatum</name>
    <dbReference type="NCBI Taxonomy" id="300844"/>
    <lineage>
        <taxon>Eukaryota</taxon>
        <taxon>Viridiplantae</taxon>
        <taxon>Streptophyta</taxon>
        <taxon>Embryophyta</taxon>
        <taxon>Tracheophyta</taxon>
        <taxon>Spermatophyta</taxon>
        <taxon>Magnoliopsida</taxon>
        <taxon>eudicotyledons</taxon>
        <taxon>Gunneridae</taxon>
        <taxon>Pentapetalae</taxon>
        <taxon>asterids</taxon>
        <taxon>lamiids</taxon>
        <taxon>Lamiales</taxon>
        <taxon>Pedaliaceae</taxon>
        <taxon>Sesamum</taxon>
    </lineage>
</organism>
<dbReference type="EMBL" id="JACGWO010000005">
    <property type="protein sequence ID" value="KAK4427035.1"/>
    <property type="molecule type" value="Genomic_DNA"/>
</dbReference>
<keyword evidence="5" id="KW-0328">Glycosyltransferase</keyword>
<dbReference type="SUPFAM" id="SSF51445">
    <property type="entry name" value="(Trans)glycosidases"/>
    <property type="match status" value="1"/>
</dbReference>
<keyword evidence="3" id="KW-0119">Carbohydrate metabolism</keyword>
<dbReference type="Pfam" id="PF05691">
    <property type="entry name" value="Raffinose_syn"/>
    <property type="match status" value="1"/>
</dbReference>
<name>A0AAE1YBH8_9LAMI</name>
<dbReference type="InterPro" id="IPR013785">
    <property type="entry name" value="Aldolase_TIM"/>
</dbReference>
<evidence type="ECO:0000256" key="4">
    <source>
        <dbReference type="ARBA" id="ARBA00049426"/>
    </source>
</evidence>
<evidence type="ECO:0000313" key="6">
    <source>
        <dbReference type="Proteomes" id="UP001293254"/>
    </source>
</evidence>
<dbReference type="GO" id="GO:0047274">
    <property type="term" value="F:galactinol-sucrose galactosyltransferase activity"/>
    <property type="evidence" value="ECO:0007669"/>
    <property type="project" value="UniProtKB-EC"/>
</dbReference>